<proteinExistence type="predicted"/>
<evidence type="ECO:0000256" key="2">
    <source>
        <dbReference type="SAM" id="SignalP"/>
    </source>
</evidence>
<dbReference type="OrthoDB" id="353610at2"/>
<name>U1FJN3_TRESO</name>
<dbReference type="GO" id="GO:0009279">
    <property type="term" value="C:cell outer membrane"/>
    <property type="evidence" value="ECO:0007669"/>
    <property type="project" value="TreeGrafter"/>
</dbReference>
<organism evidence="3 5">
    <name type="scientific">Treponema socranskii subsp. socranskii VPI DR56BR1116 = ATCC 35536</name>
    <dbReference type="NCBI Taxonomy" id="1125725"/>
    <lineage>
        <taxon>Bacteria</taxon>
        <taxon>Pseudomonadati</taxon>
        <taxon>Spirochaetota</taxon>
        <taxon>Spirochaetia</taxon>
        <taxon>Spirochaetales</taxon>
        <taxon>Treponemataceae</taxon>
        <taxon>Treponema</taxon>
    </lineage>
</organism>
<comment type="caution">
    <text evidence="3">The sequence shown here is derived from an EMBL/GenBank/DDBJ whole genome shotgun (WGS) entry which is preliminary data.</text>
</comment>
<feature type="compositionally biased region" description="Basic and acidic residues" evidence="1">
    <location>
        <begin position="606"/>
        <end position="616"/>
    </location>
</feature>
<evidence type="ECO:0000256" key="1">
    <source>
        <dbReference type="SAM" id="MobiDB-lite"/>
    </source>
</evidence>
<protein>
    <recommendedName>
        <fullName evidence="7">LPS-assembly protein LptD</fullName>
    </recommendedName>
</protein>
<dbReference type="RefSeq" id="WP_021331448.1">
    <property type="nucleotide sequence ID" value="NZ_AUZJ01000066.1"/>
</dbReference>
<dbReference type="PANTHER" id="PTHR30189">
    <property type="entry name" value="LPS-ASSEMBLY PROTEIN"/>
    <property type="match status" value="1"/>
</dbReference>
<evidence type="ECO:0008006" key="7">
    <source>
        <dbReference type="Google" id="ProtNLM"/>
    </source>
</evidence>
<dbReference type="Proteomes" id="UP000016646">
    <property type="component" value="Unassembled WGS sequence"/>
</dbReference>
<dbReference type="eggNOG" id="COG1452">
    <property type="taxonomic scope" value="Bacteria"/>
</dbReference>
<evidence type="ECO:0000313" key="4">
    <source>
        <dbReference type="EMBL" id="ERJ98460.1"/>
    </source>
</evidence>
<dbReference type="PANTHER" id="PTHR30189:SF1">
    <property type="entry name" value="LPS-ASSEMBLY PROTEIN LPTD"/>
    <property type="match status" value="1"/>
</dbReference>
<dbReference type="InterPro" id="IPR050218">
    <property type="entry name" value="LptD"/>
</dbReference>
<dbReference type="STRING" id="1125725.HMPREF1325_1755"/>
<evidence type="ECO:0000313" key="3">
    <source>
        <dbReference type="EMBL" id="ERF59556.1"/>
    </source>
</evidence>
<keyword evidence="2" id="KW-0732">Signal</keyword>
<dbReference type="EMBL" id="AUZJ01000066">
    <property type="protein sequence ID" value="ERF59556.1"/>
    <property type="molecule type" value="Genomic_DNA"/>
</dbReference>
<evidence type="ECO:0000313" key="5">
    <source>
        <dbReference type="Proteomes" id="UP000016412"/>
    </source>
</evidence>
<reference evidence="5 6" key="1">
    <citation type="submission" date="2013-08" db="EMBL/GenBank/DDBJ databases">
        <authorList>
            <person name="Durkin A.S."/>
            <person name="Haft D.R."/>
            <person name="McCorrison J."/>
            <person name="Torralba M."/>
            <person name="Gillis M."/>
            <person name="Haft D.H."/>
            <person name="Methe B."/>
            <person name="Sutton G."/>
            <person name="Nelson K.E."/>
        </authorList>
    </citation>
    <scope>NUCLEOTIDE SEQUENCE [LARGE SCALE GENOMIC DNA]</scope>
    <source>
        <strain evidence="4 6">ATCC 35536</strain>
        <strain evidence="3 5">VPI DR56BR1116</strain>
    </source>
</reference>
<dbReference type="EMBL" id="AVQI01000080">
    <property type="protein sequence ID" value="ERJ98460.1"/>
    <property type="molecule type" value="Genomic_DNA"/>
</dbReference>
<feature type="signal peptide" evidence="2">
    <location>
        <begin position="1"/>
        <end position="26"/>
    </location>
</feature>
<feature type="region of interest" description="Disordered" evidence="1">
    <location>
        <begin position="30"/>
        <end position="68"/>
    </location>
</feature>
<sequence>MIAPKCRIITLLIFSLIFFSAGVHRAAAAEGNDASRANPQTEKETSASAEKETAADASSSRTVQDEKTVITIEHSQATSYEKNKETGNDTIVLNGDVRISVAKGNTKTTIRAERITYDRKTKMMYASGGVSMEQAGGAAGNSTATASSLMFNTSTLEGVFDDGRIVQTQTDSINLPSGSTLIVASDMFGRSESNTVAFKNGSLTFCDDENPHWHIDATRIWLLPGGEFAFFNALLYVGVVPVLYLPAFYYPKDELIYNPVFGYDVRRGYFIQTTAYLYGRKPLYVPKDSSKSSNDSDDSDNLKALFNFIRPSTLKKQKLEGIVLHNLDEDYTGGTANYFKIIGDWYSNLGFLTGFEGVFKPNDYITEVTSSAQLAFSNTVFRDSSGNHTPYAASGKRYYDTSNFMGIEMPFRYGANFKFVLSKPFSFTLSMPIYSDPFITDDFSERNETMDWIGYLTSMGTDSGETKTVKEISSFSWTLASSYSLPSSVRAAPYISSLSLSLNASVVYSSVFNNSLSGTDNLKTYSPERKFYYPSQITPATASLSLTGTLFSYPEKGTNAAKKNAPEVPLIAPDELKTAKEIAEEKAKAEQAAKAAAKADGNGAPEDGKTEAEKTGEGQSESGTHDKAHTDVDDAAKDDAKFFEKTLPSLTAVAPAVTVIPGFDYKLSYSLKPTFTSQIAYSSTGLSKPEDFQWSKVRSSMYTLKTPLSLDSVASYGGSFFTLTNGLSYNPVVQRHPYISTDTATGGYTQSAVNSLKVADFKASIQEIVNTNSVSVKPLYYIGMLKNTGISYNSTIKLFRSEFLGTDADNPDWRYYGPDFTDKDSVTAHQLAFTYAMNESDAFSQSLVLSMTLPPQVDEYTGTLSLAFPFTTFSLSTGFKQKSVTDTTWERKLIQQAFTLSLFNNTFKFTQSYNYNWDKYHDDALRLTLAWQGLEASYTMSYTKGYDFNAATGWQVRSQEAFLPYSLSLSYTLPKDTWYVWKNRIKIAPGLSTSVVADLLRPTNSYFLFTPSLNFEINKFLTFTFSSTSRNSVLYRYFQKILGEAGRIPGETNVLFDLLDSFRFDDESRRKASGFKLQSLNFTLTHDLHDWDFNTTFKVAPRLVTDKAKKYYDFNPYVTISVVWRPMESMKTKIVDKYGEWELNP</sequence>
<feature type="chain" id="PRO_5004611023" description="LPS-assembly protein LptD" evidence="2">
    <location>
        <begin position="27"/>
        <end position="1145"/>
    </location>
</feature>
<evidence type="ECO:0000313" key="6">
    <source>
        <dbReference type="Proteomes" id="UP000016646"/>
    </source>
</evidence>
<keyword evidence="6" id="KW-1185">Reference proteome</keyword>
<feature type="region of interest" description="Disordered" evidence="1">
    <location>
        <begin position="583"/>
        <end position="630"/>
    </location>
</feature>
<feature type="compositionally biased region" description="Basic and acidic residues" evidence="1">
    <location>
        <begin position="41"/>
        <end position="54"/>
    </location>
</feature>
<dbReference type="PATRIC" id="fig|1125725.3.peg.2510"/>
<accession>U1FJN3</accession>
<dbReference type="AlphaFoldDB" id="U1FJN3"/>
<dbReference type="Proteomes" id="UP000016412">
    <property type="component" value="Unassembled WGS sequence"/>
</dbReference>
<dbReference type="GO" id="GO:1990351">
    <property type="term" value="C:transporter complex"/>
    <property type="evidence" value="ECO:0007669"/>
    <property type="project" value="TreeGrafter"/>
</dbReference>
<gene>
    <name evidence="4" type="ORF">HMPREF0860_0346</name>
    <name evidence="3" type="ORF">HMPREF1325_1755</name>
</gene>